<feature type="compositionally biased region" description="Basic and acidic residues" evidence="1">
    <location>
        <begin position="48"/>
        <end position="83"/>
    </location>
</feature>
<reference evidence="2" key="1">
    <citation type="submission" date="2018-03" db="EMBL/GenBank/DDBJ databases">
        <authorList>
            <person name="Guldener U."/>
        </authorList>
    </citation>
    <scope>NUCLEOTIDE SEQUENCE</scope>
</reference>
<organism evidence="2 3">
    <name type="scientific">Fusarium torulosum</name>
    <dbReference type="NCBI Taxonomy" id="33205"/>
    <lineage>
        <taxon>Eukaryota</taxon>
        <taxon>Fungi</taxon>
        <taxon>Dikarya</taxon>
        <taxon>Ascomycota</taxon>
        <taxon>Pezizomycotina</taxon>
        <taxon>Sordariomycetes</taxon>
        <taxon>Hypocreomycetidae</taxon>
        <taxon>Hypocreales</taxon>
        <taxon>Nectriaceae</taxon>
        <taxon>Fusarium</taxon>
    </lineage>
</organism>
<evidence type="ECO:0000256" key="1">
    <source>
        <dbReference type="SAM" id="MobiDB-lite"/>
    </source>
</evidence>
<dbReference type="AlphaFoldDB" id="A0AAE8MGL4"/>
<proteinExistence type="predicted"/>
<feature type="compositionally biased region" description="Polar residues" evidence="1">
    <location>
        <begin position="1"/>
        <end position="12"/>
    </location>
</feature>
<gene>
    <name evidence="2" type="ORF">FTOL_09228</name>
</gene>
<dbReference type="EMBL" id="ONZP01000335">
    <property type="protein sequence ID" value="SPJ81823.1"/>
    <property type="molecule type" value="Genomic_DNA"/>
</dbReference>
<evidence type="ECO:0000313" key="2">
    <source>
        <dbReference type="EMBL" id="SPJ81823.1"/>
    </source>
</evidence>
<comment type="caution">
    <text evidence="2">The sequence shown here is derived from an EMBL/GenBank/DDBJ whole genome shotgun (WGS) entry which is preliminary data.</text>
</comment>
<protein>
    <submittedName>
        <fullName evidence="2">Uncharacterized protein</fullName>
    </submittedName>
</protein>
<dbReference type="Proteomes" id="UP001187734">
    <property type="component" value="Unassembled WGS sequence"/>
</dbReference>
<feature type="compositionally biased region" description="Acidic residues" evidence="1">
    <location>
        <begin position="152"/>
        <end position="165"/>
    </location>
</feature>
<name>A0AAE8MGL4_9HYPO</name>
<feature type="region of interest" description="Disordered" evidence="1">
    <location>
        <begin position="1"/>
        <end position="167"/>
    </location>
</feature>
<sequence>MAEHSNSSSQGNEVPFKLESDPQDSVNLFEVPAVPHGSKSKPELPAQLEKKIILETEEPVKPEPDSKESVEVSEDRKVPRSPENKPNLSRKAQKDPAPGNKGVEKRKEASQSQNNAAKESGFKLPFVPDKKRKAEADGITTNRPKRLQLKEESDEEDDEEDEDLIEWGNYVRRISERASQSKS</sequence>
<evidence type="ECO:0000313" key="3">
    <source>
        <dbReference type="Proteomes" id="UP001187734"/>
    </source>
</evidence>
<accession>A0AAE8MGL4</accession>
<keyword evidence="3" id="KW-1185">Reference proteome</keyword>